<keyword evidence="1" id="KW-0472">Membrane</keyword>
<feature type="transmembrane region" description="Helical" evidence="1">
    <location>
        <begin position="133"/>
        <end position="152"/>
    </location>
</feature>
<feature type="transmembrane region" description="Helical" evidence="1">
    <location>
        <begin position="215"/>
        <end position="233"/>
    </location>
</feature>
<dbReference type="STRING" id="471853.Bcav_3213"/>
<reference evidence="2 3" key="1">
    <citation type="journal article" date="2009" name="Stand. Genomic Sci.">
        <title>Complete genome sequence of Beutenbergia cavernae type strain (HKI 0122).</title>
        <authorList>
            <person name="Land M."/>
            <person name="Pukall R."/>
            <person name="Abt B."/>
            <person name="Goker M."/>
            <person name="Rohde M."/>
            <person name="Glavina Del Rio T."/>
            <person name="Tice H."/>
            <person name="Copeland A."/>
            <person name="Cheng J.F."/>
            <person name="Lucas S."/>
            <person name="Chen F."/>
            <person name="Nolan M."/>
            <person name="Bruce D."/>
            <person name="Goodwin L."/>
            <person name="Pitluck S."/>
            <person name="Ivanova N."/>
            <person name="Mavromatis K."/>
            <person name="Ovchinnikova G."/>
            <person name="Pati A."/>
            <person name="Chen A."/>
            <person name="Palaniappan K."/>
            <person name="Hauser L."/>
            <person name="Chang Y.J."/>
            <person name="Jefferies C.C."/>
            <person name="Saunders E."/>
            <person name="Brettin T."/>
            <person name="Detter J.C."/>
            <person name="Han C."/>
            <person name="Chain P."/>
            <person name="Bristow J."/>
            <person name="Eisen J.A."/>
            <person name="Markowitz V."/>
            <person name="Hugenholtz P."/>
            <person name="Kyrpides N.C."/>
            <person name="Klenk H.P."/>
            <person name="Lapidus A."/>
        </authorList>
    </citation>
    <scope>NUCLEOTIDE SEQUENCE [LARGE SCALE GENOMIC DNA]</scope>
    <source>
        <strain evidence="3">ATCC BAA-8 / DSM 12333 / NBRC 16432</strain>
    </source>
</reference>
<feature type="transmembrane region" description="Helical" evidence="1">
    <location>
        <begin position="184"/>
        <end position="203"/>
    </location>
</feature>
<dbReference type="AlphaFoldDB" id="C5C0R1"/>
<feature type="transmembrane region" description="Helical" evidence="1">
    <location>
        <begin position="102"/>
        <end position="121"/>
    </location>
</feature>
<feature type="transmembrane region" description="Helical" evidence="1">
    <location>
        <begin position="317"/>
        <end position="341"/>
    </location>
</feature>
<dbReference type="eggNOG" id="ENOG50332NS">
    <property type="taxonomic scope" value="Bacteria"/>
</dbReference>
<feature type="transmembrane region" description="Helical" evidence="1">
    <location>
        <begin position="377"/>
        <end position="396"/>
    </location>
</feature>
<feature type="transmembrane region" description="Helical" evidence="1">
    <location>
        <begin position="443"/>
        <end position="467"/>
    </location>
</feature>
<sequence>MTAPPVDSLRVGVQAGATRHDVVVAPHASVGALVGAIGVDPRAAGLRVVASDGRVLELDAELGDAVATGALVHVVTTAPRAPARSGRRDGGRAAKARADRGAPWWVLAAGLGVVAAGVAGWSVLDGTGPERDLALLAAALLFLAALVTALAAPPVGRAGGAALAAAPLLAFAAGCLAVDPTAYAAGQLGVVVGLLGASLAVALRYVTTYRRRPDAAAAPGVVLALTLVGTALASVGLLAGFPGASAAAVLLGAMPLVLRALPSLSIDVPDALLLDVGVVQRTAGSVREPAARPPGRVRAASVRHAVRTAQARRHTGALVVAVLAPVLGAVTLAGSAAPASAPLVDRLAAYAALAVVAAVAIAFALGPRTARGIIPTVAPRLAAFALLVELAIAVGWSDGLDVAVAPAAFVMIGAGLLAAAWVRPFASGWRSVRWSRTADILESTAVVLAAPLGLVAAGVVAAMRLLASG</sequence>
<keyword evidence="1" id="KW-0812">Transmembrane</keyword>
<dbReference type="KEGG" id="bcv:Bcav_3213"/>
<dbReference type="Proteomes" id="UP000007962">
    <property type="component" value="Chromosome"/>
</dbReference>
<name>C5C0R1_BEUC1</name>
<gene>
    <name evidence="2" type="ordered locus">Bcav_3213</name>
</gene>
<dbReference type="HOGENOM" id="CLU_582239_0_0_11"/>
<feature type="transmembrane region" description="Helical" evidence="1">
    <location>
        <begin position="159"/>
        <end position="178"/>
    </location>
</feature>
<feature type="transmembrane region" description="Helical" evidence="1">
    <location>
        <begin position="347"/>
        <end position="365"/>
    </location>
</feature>
<organism evidence="2 3">
    <name type="scientific">Beutenbergia cavernae (strain ATCC BAA-8 / DSM 12333 / CCUG 43141 / JCM 11478 / NBRC 16432 / NCIMB 13614 / HKI 0122)</name>
    <dbReference type="NCBI Taxonomy" id="471853"/>
    <lineage>
        <taxon>Bacteria</taxon>
        <taxon>Bacillati</taxon>
        <taxon>Actinomycetota</taxon>
        <taxon>Actinomycetes</taxon>
        <taxon>Micrococcales</taxon>
        <taxon>Beutenbergiaceae</taxon>
        <taxon>Beutenbergia</taxon>
    </lineage>
</organism>
<protein>
    <recommendedName>
        <fullName evidence="4">Type VII secretion integral membrane protein EccD</fullName>
    </recommendedName>
</protein>
<feature type="transmembrane region" description="Helical" evidence="1">
    <location>
        <begin position="402"/>
        <end position="422"/>
    </location>
</feature>
<evidence type="ECO:0008006" key="4">
    <source>
        <dbReference type="Google" id="ProtNLM"/>
    </source>
</evidence>
<proteinExistence type="predicted"/>
<dbReference type="EMBL" id="CP001618">
    <property type="protein sequence ID" value="ACQ81457.1"/>
    <property type="molecule type" value="Genomic_DNA"/>
</dbReference>
<keyword evidence="1" id="KW-1133">Transmembrane helix</keyword>
<evidence type="ECO:0000256" key="1">
    <source>
        <dbReference type="SAM" id="Phobius"/>
    </source>
</evidence>
<feature type="transmembrane region" description="Helical" evidence="1">
    <location>
        <begin position="239"/>
        <end position="258"/>
    </location>
</feature>
<evidence type="ECO:0000313" key="2">
    <source>
        <dbReference type="EMBL" id="ACQ81457.1"/>
    </source>
</evidence>
<keyword evidence="3" id="KW-1185">Reference proteome</keyword>
<dbReference type="RefSeq" id="WP_015883695.1">
    <property type="nucleotide sequence ID" value="NC_012669.1"/>
</dbReference>
<accession>C5C0R1</accession>
<evidence type="ECO:0000313" key="3">
    <source>
        <dbReference type="Proteomes" id="UP000007962"/>
    </source>
</evidence>